<dbReference type="Gene3D" id="2.20.200.10">
    <property type="entry name" value="Outer membrane efflux proteins (OEP)"/>
    <property type="match status" value="1"/>
</dbReference>
<evidence type="ECO:0000256" key="2">
    <source>
        <dbReference type="RuleBase" id="RU362097"/>
    </source>
</evidence>
<evidence type="ECO:0000313" key="3">
    <source>
        <dbReference type="EMBL" id="TWV94333.1"/>
    </source>
</evidence>
<dbReference type="PANTHER" id="PTHR30203">
    <property type="entry name" value="OUTER MEMBRANE CATION EFFLUX PROTEIN"/>
    <property type="match status" value="1"/>
</dbReference>
<dbReference type="EMBL" id="VOHS01000048">
    <property type="protein sequence ID" value="TWV94333.1"/>
    <property type="molecule type" value="Genomic_DNA"/>
</dbReference>
<dbReference type="Gene3D" id="1.20.1600.10">
    <property type="entry name" value="Outer membrane efflux proteins (OEP)"/>
    <property type="match status" value="1"/>
</dbReference>
<dbReference type="InterPro" id="IPR010131">
    <property type="entry name" value="MdtP/NodT-like"/>
</dbReference>
<evidence type="ECO:0000256" key="1">
    <source>
        <dbReference type="ARBA" id="ARBA00007613"/>
    </source>
</evidence>
<dbReference type="PANTHER" id="PTHR30203:SF30">
    <property type="entry name" value="OUTER MEMBRANE PROTEIN-RELATED"/>
    <property type="match status" value="1"/>
</dbReference>
<dbReference type="RefSeq" id="WP_146307817.1">
    <property type="nucleotide sequence ID" value="NZ_VOHS01000048.1"/>
</dbReference>
<organism evidence="3 4">
    <name type="scientific">Chitinophaga pinensis</name>
    <dbReference type="NCBI Taxonomy" id="79329"/>
    <lineage>
        <taxon>Bacteria</taxon>
        <taxon>Pseudomonadati</taxon>
        <taxon>Bacteroidota</taxon>
        <taxon>Chitinophagia</taxon>
        <taxon>Chitinophagales</taxon>
        <taxon>Chitinophagaceae</taxon>
        <taxon>Chitinophaga</taxon>
    </lineage>
</organism>
<comment type="subcellular location">
    <subcellularLocation>
        <location evidence="2">Cell membrane</location>
        <topology evidence="2">Lipid-anchor</topology>
    </subcellularLocation>
</comment>
<keyword evidence="2" id="KW-0564">Palmitate</keyword>
<evidence type="ECO:0000313" key="4">
    <source>
        <dbReference type="Proteomes" id="UP000318815"/>
    </source>
</evidence>
<dbReference type="Pfam" id="PF02321">
    <property type="entry name" value="OEP"/>
    <property type="match status" value="2"/>
</dbReference>
<keyword evidence="2" id="KW-1134">Transmembrane beta strand</keyword>
<sequence>MNRHCAGKNNDLLITIKDIEIANERFKKAKSGLLPEVGLSIASSNSIPSDNSLNGLTASQFLGTNNLDNYTAALSVSWEADIWGKVKNQKREALAQYLQTQEARKGVQTMLVAGIATGYYNLLMLDFQLDIARKNLALYDSTLNIVRLQYASAMTSSLAVQQTEAQQLVAAQLVPKLEQAITEQENALSVLIGIAPQAIPRTGKLDLLQMPEQIGVGLPADMLSRRPDVKSAELELNAASARIGLAKAYMYPSLTISAQGGLNSLKASNWFNLPSSLFGVVAGGIAQPLLQKRALRTQYNVAKLQREQAVYQFRESVLTAYQEVADALVSVDKLGKQQVIAQARVDKLQVATSNAGMLFKNGMANYLEVLTAQGNALSGELELAAIRRAQLTAVIDLYRSLGGGWN</sequence>
<dbReference type="GO" id="GO:0005886">
    <property type="term" value="C:plasma membrane"/>
    <property type="evidence" value="ECO:0007669"/>
    <property type="project" value="UniProtKB-SubCell"/>
</dbReference>
<keyword evidence="2" id="KW-0449">Lipoprotein</keyword>
<dbReference type="GO" id="GO:0015562">
    <property type="term" value="F:efflux transmembrane transporter activity"/>
    <property type="evidence" value="ECO:0007669"/>
    <property type="project" value="InterPro"/>
</dbReference>
<keyword evidence="2" id="KW-0472">Membrane</keyword>
<dbReference type="NCBIfam" id="TIGR01845">
    <property type="entry name" value="outer_NodT"/>
    <property type="match status" value="1"/>
</dbReference>
<dbReference type="SUPFAM" id="SSF56954">
    <property type="entry name" value="Outer membrane efflux proteins (OEP)"/>
    <property type="match status" value="1"/>
</dbReference>
<accession>A0A5C6LMP8</accession>
<comment type="caution">
    <text evidence="3">The sequence shown here is derived from an EMBL/GenBank/DDBJ whole genome shotgun (WGS) entry which is preliminary data.</text>
</comment>
<protein>
    <submittedName>
        <fullName evidence="3">Efflux transporter outer membrane subunit</fullName>
    </submittedName>
</protein>
<dbReference type="Proteomes" id="UP000318815">
    <property type="component" value="Unassembled WGS sequence"/>
</dbReference>
<gene>
    <name evidence="3" type="ORF">FEF09_26015</name>
</gene>
<name>A0A5C6LMP8_9BACT</name>
<comment type="similarity">
    <text evidence="1 2">Belongs to the outer membrane factor (OMF) (TC 1.B.17) family.</text>
</comment>
<dbReference type="OrthoDB" id="9770517at2"/>
<keyword evidence="2" id="KW-0812">Transmembrane</keyword>
<reference evidence="3 4" key="1">
    <citation type="submission" date="2019-08" db="EMBL/GenBank/DDBJ databases">
        <title>Whole genome sequencing of chitin degrading bacteria Chitinophaga pinensis YS16.</title>
        <authorList>
            <person name="Singh R.P."/>
            <person name="Manchanda G."/>
            <person name="Maurya I.K."/>
            <person name="Joshi N.K."/>
            <person name="Srivastava A.K."/>
        </authorList>
    </citation>
    <scope>NUCLEOTIDE SEQUENCE [LARGE SCALE GENOMIC DNA]</scope>
    <source>
        <strain evidence="3 4">YS-16</strain>
    </source>
</reference>
<dbReference type="AlphaFoldDB" id="A0A5C6LMP8"/>
<proteinExistence type="inferred from homology"/>
<dbReference type="InterPro" id="IPR003423">
    <property type="entry name" value="OMP_efflux"/>
</dbReference>
<keyword evidence="4" id="KW-1185">Reference proteome</keyword>